<feature type="binding site" evidence="19">
    <location>
        <position position="267"/>
    </location>
    <ligand>
        <name>Ca(2+)</name>
        <dbReference type="ChEBI" id="CHEBI:29108"/>
        <label>2</label>
    </ligand>
</feature>
<keyword evidence="25" id="KW-1185">Reference proteome</keyword>
<comment type="subcellular location">
    <subcellularLocation>
        <location evidence="3 22">Secreted</location>
    </subcellularLocation>
</comment>
<feature type="binding site" evidence="19">
    <location>
        <position position="88"/>
    </location>
    <ligand>
        <name>Ca(2+)</name>
        <dbReference type="ChEBI" id="CHEBI:29108"/>
        <label>1</label>
    </ligand>
</feature>
<feature type="active site" description="Proton acceptor" evidence="17">
    <location>
        <position position="84"/>
    </location>
</feature>
<evidence type="ECO:0000256" key="10">
    <source>
        <dbReference type="ARBA" id="ARBA00022729"/>
    </source>
</evidence>
<dbReference type="FunFam" id="1.10.420.10:FF:000007">
    <property type="entry name" value="Peroxidase"/>
    <property type="match status" value="1"/>
</dbReference>
<evidence type="ECO:0000256" key="12">
    <source>
        <dbReference type="ARBA" id="ARBA00023002"/>
    </source>
</evidence>
<dbReference type="InterPro" id="IPR010255">
    <property type="entry name" value="Haem_peroxidase_sf"/>
</dbReference>
<feature type="disulfide bond" evidence="21">
    <location>
        <begin position="135"/>
        <end position="334"/>
    </location>
</feature>
<evidence type="ECO:0000256" key="5">
    <source>
        <dbReference type="ARBA" id="ARBA00012313"/>
    </source>
</evidence>
<evidence type="ECO:0000256" key="18">
    <source>
        <dbReference type="PIRSR" id="PIRSR600823-2"/>
    </source>
</evidence>
<evidence type="ECO:0000256" key="19">
    <source>
        <dbReference type="PIRSR" id="PIRSR600823-3"/>
    </source>
</evidence>
<dbReference type="PROSITE" id="PS00436">
    <property type="entry name" value="PEROXIDASE_2"/>
    <property type="match status" value="1"/>
</dbReference>
<dbReference type="InterPro" id="IPR033905">
    <property type="entry name" value="Secretory_peroxidase"/>
</dbReference>
<dbReference type="FunFam" id="1.10.520.10:FF:000006">
    <property type="entry name" value="Peroxidase"/>
    <property type="match status" value="1"/>
</dbReference>
<evidence type="ECO:0000256" key="20">
    <source>
        <dbReference type="PIRSR" id="PIRSR600823-4"/>
    </source>
</evidence>
<dbReference type="GO" id="GO:0140825">
    <property type="term" value="F:lactoperoxidase activity"/>
    <property type="evidence" value="ECO:0007669"/>
    <property type="project" value="UniProtKB-EC"/>
</dbReference>
<protein>
    <recommendedName>
        <fullName evidence="5 22">Peroxidase</fullName>
        <ecNumber evidence="5 22">1.11.1.7</ecNumber>
    </recommendedName>
</protein>
<dbReference type="PANTHER" id="PTHR31517:SF59">
    <property type="entry name" value="PEROXIDASE"/>
    <property type="match status" value="1"/>
</dbReference>
<keyword evidence="10" id="KW-0732">Signal</keyword>
<evidence type="ECO:0000256" key="6">
    <source>
        <dbReference type="ARBA" id="ARBA00022525"/>
    </source>
</evidence>
<dbReference type="Gene3D" id="1.10.420.10">
    <property type="entry name" value="Peroxidase, domain 2"/>
    <property type="match status" value="1"/>
</dbReference>
<feature type="binding site" evidence="19">
    <location>
        <position position="92"/>
    </location>
    <ligand>
        <name>Ca(2+)</name>
        <dbReference type="ChEBI" id="CHEBI:29108"/>
        <label>1</label>
    </ligand>
</feature>
<evidence type="ECO:0000256" key="14">
    <source>
        <dbReference type="ARBA" id="ARBA00023157"/>
    </source>
</evidence>
<proteinExistence type="inferred from homology"/>
<comment type="similarity">
    <text evidence="4">Belongs to the peroxidase family. Ascorbate peroxidase subfamily.</text>
</comment>
<comment type="similarity">
    <text evidence="22">Belongs to the peroxidase family. Classical plant (class III) peroxidase subfamily.</text>
</comment>
<dbReference type="GO" id="GO:0020037">
    <property type="term" value="F:heme binding"/>
    <property type="evidence" value="ECO:0007669"/>
    <property type="project" value="UniProtKB-UniRule"/>
</dbReference>
<dbReference type="GO" id="GO:0005576">
    <property type="term" value="C:extracellular region"/>
    <property type="evidence" value="ECO:0007669"/>
    <property type="project" value="UniProtKB-SubCell"/>
</dbReference>
<keyword evidence="11 19" id="KW-0106">Calcium</keyword>
<gene>
    <name evidence="24" type="ORF">F0562_031459</name>
</gene>
<evidence type="ECO:0000256" key="16">
    <source>
        <dbReference type="ARBA" id="ARBA00023324"/>
    </source>
</evidence>
<evidence type="ECO:0000313" key="25">
    <source>
        <dbReference type="Proteomes" id="UP000325577"/>
    </source>
</evidence>
<dbReference type="PRINTS" id="PR00461">
    <property type="entry name" value="PLPEROXIDASE"/>
</dbReference>
<accession>A0A5J5AVZ2</accession>
<evidence type="ECO:0000256" key="9">
    <source>
        <dbReference type="ARBA" id="ARBA00022723"/>
    </source>
</evidence>
<dbReference type="PANTHER" id="PTHR31517">
    <property type="match status" value="1"/>
</dbReference>
<evidence type="ECO:0000256" key="1">
    <source>
        <dbReference type="ARBA" id="ARBA00000189"/>
    </source>
</evidence>
<keyword evidence="12 22" id="KW-0560">Oxidoreductase</keyword>
<dbReference type="InterPro" id="IPR019794">
    <property type="entry name" value="Peroxidases_AS"/>
</dbReference>
<evidence type="ECO:0000256" key="8">
    <source>
        <dbReference type="ARBA" id="ARBA00022617"/>
    </source>
</evidence>
<evidence type="ECO:0000256" key="4">
    <source>
        <dbReference type="ARBA" id="ARBA00006873"/>
    </source>
</evidence>
<comment type="cofactor">
    <cofactor evidence="19 22">
        <name>Ca(2+)</name>
        <dbReference type="ChEBI" id="CHEBI:29108"/>
    </cofactor>
    <text evidence="19 22">Binds 2 calcium ions per subunit.</text>
</comment>
<dbReference type="OrthoDB" id="2113341at2759"/>
<feature type="disulfide bond" evidence="21">
    <location>
        <begin position="86"/>
        <end position="91"/>
    </location>
</feature>
<keyword evidence="14 21" id="KW-1015">Disulfide bond</keyword>
<feature type="domain" description="Plant heme peroxidase family profile" evidence="23">
    <location>
        <begin position="41"/>
        <end position="338"/>
    </location>
</feature>
<dbReference type="PRINTS" id="PR00458">
    <property type="entry name" value="PEROXIDASE"/>
</dbReference>
<dbReference type="Proteomes" id="UP000325577">
    <property type="component" value="Linkage Group LG18"/>
</dbReference>
<feature type="binding site" evidence="19">
    <location>
        <position position="103"/>
    </location>
    <ligand>
        <name>Ca(2+)</name>
        <dbReference type="ChEBI" id="CHEBI:29108"/>
        <label>1</label>
    </ligand>
</feature>
<dbReference type="SUPFAM" id="SSF48113">
    <property type="entry name" value="Heme-dependent peroxidases"/>
    <property type="match status" value="1"/>
</dbReference>
<feature type="binding site" evidence="19">
    <location>
        <position position="94"/>
    </location>
    <ligand>
        <name>Ca(2+)</name>
        <dbReference type="ChEBI" id="CHEBI:29108"/>
        <label>1</label>
    </ligand>
</feature>
<feature type="site" description="Transition state stabilizer" evidence="20">
    <location>
        <position position="80"/>
    </location>
</feature>
<dbReference type="Pfam" id="PF00141">
    <property type="entry name" value="peroxidase"/>
    <property type="match status" value="1"/>
</dbReference>
<dbReference type="GO" id="GO:0046872">
    <property type="term" value="F:metal ion binding"/>
    <property type="evidence" value="ECO:0007669"/>
    <property type="project" value="UniProtKB-UniRule"/>
</dbReference>
<dbReference type="InterPro" id="IPR000823">
    <property type="entry name" value="Peroxidase_pln"/>
</dbReference>
<feature type="disulfide bond" evidence="21">
    <location>
        <begin position="51"/>
        <end position="129"/>
    </location>
</feature>
<comment type="catalytic activity">
    <reaction evidence="1 22">
        <text>2 a phenolic donor + H2O2 = 2 a phenolic radical donor + 2 H2O</text>
        <dbReference type="Rhea" id="RHEA:56136"/>
        <dbReference type="ChEBI" id="CHEBI:15377"/>
        <dbReference type="ChEBI" id="CHEBI:16240"/>
        <dbReference type="ChEBI" id="CHEBI:139520"/>
        <dbReference type="ChEBI" id="CHEBI:139521"/>
        <dbReference type="EC" id="1.11.1.7"/>
    </reaction>
</comment>
<evidence type="ECO:0000256" key="3">
    <source>
        <dbReference type="ARBA" id="ARBA00004613"/>
    </source>
</evidence>
<dbReference type="InterPro" id="IPR002016">
    <property type="entry name" value="Haem_peroxidase"/>
</dbReference>
<evidence type="ECO:0000259" key="23">
    <source>
        <dbReference type="PROSITE" id="PS50873"/>
    </source>
</evidence>
<evidence type="ECO:0000256" key="2">
    <source>
        <dbReference type="ARBA" id="ARBA00002322"/>
    </source>
</evidence>
<keyword evidence="8 22" id="KW-0349">Heme</keyword>
<feature type="binding site" evidence="19">
    <location>
        <position position="90"/>
    </location>
    <ligand>
        <name>Ca(2+)</name>
        <dbReference type="ChEBI" id="CHEBI:29108"/>
        <label>1</label>
    </ligand>
</feature>
<dbReference type="PROSITE" id="PS50873">
    <property type="entry name" value="PEROXIDASE_4"/>
    <property type="match status" value="1"/>
</dbReference>
<evidence type="ECO:0000256" key="21">
    <source>
        <dbReference type="PIRSR" id="PIRSR600823-5"/>
    </source>
</evidence>
<feature type="disulfide bond" evidence="21">
    <location>
        <begin position="212"/>
        <end position="244"/>
    </location>
</feature>
<dbReference type="EMBL" id="CM018041">
    <property type="protein sequence ID" value="KAA8533942.1"/>
    <property type="molecule type" value="Genomic_DNA"/>
</dbReference>
<reference evidence="24 25" key="1">
    <citation type="submission" date="2019-09" db="EMBL/GenBank/DDBJ databases">
        <title>A chromosome-level genome assembly of the Chinese tupelo Nyssa sinensis.</title>
        <authorList>
            <person name="Yang X."/>
            <person name="Kang M."/>
            <person name="Yang Y."/>
            <person name="Xiong H."/>
            <person name="Wang M."/>
            <person name="Zhang Z."/>
            <person name="Wang Z."/>
            <person name="Wu H."/>
            <person name="Ma T."/>
            <person name="Liu J."/>
            <person name="Xi Z."/>
        </authorList>
    </citation>
    <scope>NUCLEOTIDE SEQUENCE [LARGE SCALE GENOMIC DNA]</scope>
    <source>
        <strain evidence="24">J267</strain>
        <tissue evidence="24">Leaf</tissue>
    </source>
</reference>
<comment type="function">
    <text evidence="2">Removal of H(2)O(2), oxidation of toxic reductants, biosynthesis and degradation of lignin, suberization, auxin catabolism, response to environmental stresses such as wounding, pathogen attack and oxidative stress. These functions might be dependent on each isozyme/isoform in each plant tissue.</text>
</comment>
<keyword evidence="6 22" id="KW-0964">Secreted</keyword>
<evidence type="ECO:0000256" key="11">
    <source>
        <dbReference type="ARBA" id="ARBA00022837"/>
    </source>
</evidence>
<evidence type="ECO:0000256" key="7">
    <source>
        <dbReference type="ARBA" id="ARBA00022559"/>
    </source>
</evidence>
<feature type="binding site" evidence="19">
    <location>
        <position position="85"/>
    </location>
    <ligand>
        <name>Ca(2+)</name>
        <dbReference type="ChEBI" id="CHEBI:29108"/>
        <label>1</label>
    </ligand>
</feature>
<dbReference type="PROSITE" id="PS00435">
    <property type="entry name" value="PEROXIDASE_1"/>
    <property type="match status" value="1"/>
</dbReference>
<feature type="binding site" evidence="19">
    <location>
        <position position="257"/>
    </location>
    <ligand>
        <name>Ca(2+)</name>
        <dbReference type="ChEBI" id="CHEBI:29108"/>
        <label>2</label>
    </ligand>
</feature>
<keyword evidence="7 22" id="KW-0575">Peroxidase</keyword>
<keyword evidence="9 19" id="KW-0479">Metal-binding</keyword>
<dbReference type="CDD" id="cd00693">
    <property type="entry name" value="secretory_peroxidase"/>
    <property type="match status" value="1"/>
</dbReference>
<sequence>MRETDVSIIPKTLKKMKVLATSLILGLSFILADLTCLCYGALQVGFYRGKCGIADVEAIVAGVVTGRFIRDPAIVASLLRLQFHDCFVNGCDASILIDGTNSEKTATLNLNVRGYDIIDEAKAAVDNACPGLVSCADIIVIASRDAVFLSGGGRYEVQTGRRDGSVSLARNVNLPVPSMSVSEAIVAFAQKGLTAADMILLLGSHSVGVAHCSFFKDRLYNFRNTGRPDPTMDASLAKTLRITCPQDETLNNTVNLDQFPLDPFLLDNSYYKQLVLHRGILQIDQELALDPKTKAMVTTLANGFDFPARFGVAMVKLGAIGVLTGGQGEIRTSCRAINVHPT</sequence>
<comment type="cofactor">
    <cofactor evidence="19 22">
        <name>heme b</name>
        <dbReference type="ChEBI" id="CHEBI:60344"/>
    </cofactor>
    <text evidence="19 22">Binds 1 heme b (iron(II)-protoporphyrin IX) group per subunit.</text>
</comment>
<evidence type="ECO:0000256" key="15">
    <source>
        <dbReference type="ARBA" id="ARBA00023180"/>
    </source>
</evidence>
<evidence type="ECO:0000256" key="22">
    <source>
        <dbReference type="RuleBase" id="RU362060"/>
    </source>
</evidence>
<dbReference type="GO" id="GO:0042744">
    <property type="term" value="P:hydrogen peroxide catabolic process"/>
    <property type="evidence" value="ECO:0007669"/>
    <property type="project" value="UniProtKB-KW"/>
</dbReference>
<dbReference type="EC" id="1.11.1.7" evidence="5 22"/>
<dbReference type="GO" id="GO:0006979">
    <property type="term" value="P:response to oxidative stress"/>
    <property type="evidence" value="ECO:0007669"/>
    <property type="project" value="UniProtKB-UniRule"/>
</dbReference>
<dbReference type="AlphaFoldDB" id="A0A5J5AVZ2"/>
<dbReference type="Gene3D" id="1.10.520.10">
    <property type="match status" value="1"/>
</dbReference>
<dbReference type="InterPro" id="IPR019793">
    <property type="entry name" value="Peroxidases_heam-ligand_BS"/>
</dbReference>
<name>A0A5J5AVZ2_9ASTE</name>
<keyword evidence="15" id="KW-0325">Glycoprotein</keyword>
<evidence type="ECO:0000313" key="24">
    <source>
        <dbReference type="EMBL" id="KAA8533942.1"/>
    </source>
</evidence>
<organism evidence="24 25">
    <name type="scientific">Nyssa sinensis</name>
    <dbReference type="NCBI Taxonomy" id="561372"/>
    <lineage>
        <taxon>Eukaryota</taxon>
        <taxon>Viridiplantae</taxon>
        <taxon>Streptophyta</taxon>
        <taxon>Embryophyta</taxon>
        <taxon>Tracheophyta</taxon>
        <taxon>Spermatophyta</taxon>
        <taxon>Magnoliopsida</taxon>
        <taxon>eudicotyledons</taxon>
        <taxon>Gunneridae</taxon>
        <taxon>Pentapetalae</taxon>
        <taxon>asterids</taxon>
        <taxon>Cornales</taxon>
        <taxon>Nyssaceae</taxon>
        <taxon>Nyssa</taxon>
    </lineage>
</organism>
<feature type="binding site" evidence="18">
    <location>
        <position position="175"/>
    </location>
    <ligand>
        <name>substrate</name>
    </ligand>
</feature>
<keyword evidence="13 19" id="KW-0408">Iron</keyword>
<feature type="binding site" description="axial binding residue" evidence="19">
    <location>
        <position position="205"/>
    </location>
    <ligand>
        <name>heme b</name>
        <dbReference type="ChEBI" id="CHEBI:60344"/>
    </ligand>
    <ligandPart>
        <name>Fe</name>
        <dbReference type="ChEBI" id="CHEBI:18248"/>
    </ligandPart>
</feature>
<evidence type="ECO:0000256" key="13">
    <source>
        <dbReference type="ARBA" id="ARBA00023004"/>
    </source>
</evidence>
<keyword evidence="16 22" id="KW-0376">Hydrogen peroxide</keyword>
<evidence type="ECO:0000256" key="17">
    <source>
        <dbReference type="PIRSR" id="PIRSR600823-1"/>
    </source>
</evidence>